<dbReference type="EMBL" id="MFJA01000008">
    <property type="protein sequence ID" value="OGG04046.1"/>
    <property type="molecule type" value="Genomic_DNA"/>
</dbReference>
<sequence>MIYLSDYWRNHGLHEKESLSELFHFLKTYLTESEWQSMARIIPHPISIDILPLYAPLVWLMEGINIELYSSEVFMPGVTEEIDAIETLNAAHPGRTNVASTRFSNHELLKKKNITGGADDHNPAFSGSTGTLTKVEEFSAEGIIAAFKKLRSTIPISGLGRTSQTDIPFPLWSWTIPVKGIFITPLLILNIISSKINIREPAQRAVEQEIFSRNNYQEVRAKGWFL</sequence>
<evidence type="ECO:0000313" key="2">
    <source>
        <dbReference type="Proteomes" id="UP000176665"/>
    </source>
</evidence>
<dbReference type="STRING" id="1798371.A2W14_06255"/>
<accession>A0A1F5YVC0</accession>
<protein>
    <submittedName>
        <fullName evidence="1">Uncharacterized protein</fullName>
    </submittedName>
</protein>
<dbReference type="AlphaFoldDB" id="A0A1F5YVC0"/>
<reference evidence="1 2" key="1">
    <citation type="journal article" date="2016" name="Nat. Commun.">
        <title>Thousands of microbial genomes shed light on interconnected biogeochemical processes in an aquifer system.</title>
        <authorList>
            <person name="Anantharaman K."/>
            <person name="Brown C.T."/>
            <person name="Hug L.A."/>
            <person name="Sharon I."/>
            <person name="Castelle C.J."/>
            <person name="Probst A.J."/>
            <person name="Thomas B.C."/>
            <person name="Singh A."/>
            <person name="Wilkins M.J."/>
            <person name="Karaoz U."/>
            <person name="Brodie E.L."/>
            <person name="Williams K.H."/>
            <person name="Hubbard S.S."/>
            <person name="Banfield J.F."/>
        </authorList>
    </citation>
    <scope>NUCLEOTIDE SEQUENCE [LARGE SCALE GENOMIC DNA]</scope>
</reference>
<name>A0A1F5YVC0_9BACT</name>
<dbReference type="Proteomes" id="UP000176665">
    <property type="component" value="Unassembled WGS sequence"/>
</dbReference>
<evidence type="ECO:0000313" key="1">
    <source>
        <dbReference type="EMBL" id="OGG04046.1"/>
    </source>
</evidence>
<gene>
    <name evidence="1" type="ORF">A2W14_06255</name>
</gene>
<organism evidence="1 2">
    <name type="scientific">Candidatus Gottesmanbacteria bacterium RBG_16_37_8</name>
    <dbReference type="NCBI Taxonomy" id="1798371"/>
    <lineage>
        <taxon>Bacteria</taxon>
        <taxon>Candidatus Gottesmaniibacteriota</taxon>
    </lineage>
</organism>
<comment type="caution">
    <text evidence="1">The sequence shown here is derived from an EMBL/GenBank/DDBJ whole genome shotgun (WGS) entry which is preliminary data.</text>
</comment>
<proteinExistence type="predicted"/>